<dbReference type="RefSeq" id="WP_150985663.1">
    <property type="nucleotide sequence ID" value="NZ_CP062803.1"/>
</dbReference>
<dbReference type="EMBL" id="CP062803">
    <property type="protein sequence ID" value="QOT76084.1"/>
    <property type="molecule type" value="Genomic_DNA"/>
</dbReference>
<gene>
    <name evidence="1" type="ORF">F7R26_018330</name>
</gene>
<evidence type="ECO:0000313" key="1">
    <source>
        <dbReference type="EMBL" id="QOT76084.1"/>
    </source>
</evidence>
<reference evidence="1 2" key="1">
    <citation type="submission" date="2020-10" db="EMBL/GenBank/DDBJ databases">
        <title>Complete genome sequence of Cupriavidus basilensis CCUG 49340T.</title>
        <authorList>
            <person name="Salva-Serra F."/>
            <person name="Donoso R.A."/>
            <person name="Cho K.H."/>
            <person name="Yoo J.A."/>
            <person name="Lee K."/>
            <person name="Yoon S.-H."/>
            <person name="Perez-Pantoja D."/>
            <person name="Moore E.R.B."/>
        </authorList>
    </citation>
    <scope>NUCLEOTIDE SEQUENCE [LARGE SCALE GENOMIC DNA]</scope>
    <source>
        <strain evidence="2">CCUG 49340</strain>
    </source>
</reference>
<protein>
    <submittedName>
        <fullName evidence="1">DUF2157 domain-containing protein</fullName>
    </submittedName>
</protein>
<dbReference type="AlphaFoldDB" id="A0A643FWA7"/>
<evidence type="ECO:0000313" key="2">
    <source>
        <dbReference type="Proteomes" id="UP000397656"/>
    </source>
</evidence>
<accession>A0A643FWA7</accession>
<sequence>MQATTTQGFQDRRAARQALADWREQGVLAADGVAAGWPGTEPDAAQWRTWLDRTLLMLGAALLCAGVIVFFAFNWQDLHKFAKFGLLAGALTLLAGFAWLRPPADMPGLAALCGAQVVAGVLLAVIGQVYQTGADAWQLFALWALLAIPWALAARAAPHWWVVIVLANVALLRYLSVRLGVGGMFDLLFGATGERATTLWLLVATLVQLVLWFALRAVAPAYGFRGLAGARILATLACAYAGWLGLASILHNRVDPAMFGVAMLTLGGLLAWFRLRAFDVVALSLASFSVIVLLVTGVARLLLEGSRDAFGAFLILGLLTIGLSAAAAAWLLRAYRHHGQDQSGAPNGEPA</sequence>
<dbReference type="Proteomes" id="UP000397656">
    <property type="component" value="Chromosome 1"/>
</dbReference>
<organism evidence="1 2">
    <name type="scientific">Cupriavidus basilensis</name>
    <dbReference type="NCBI Taxonomy" id="68895"/>
    <lineage>
        <taxon>Bacteria</taxon>
        <taxon>Pseudomonadati</taxon>
        <taxon>Pseudomonadota</taxon>
        <taxon>Betaproteobacteria</taxon>
        <taxon>Burkholderiales</taxon>
        <taxon>Burkholderiaceae</taxon>
        <taxon>Cupriavidus</taxon>
    </lineage>
</organism>
<name>A0A643FWA7_9BURK</name>
<proteinExistence type="predicted"/>
<dbReference type="GeneID" id="98402881"/>
<dbReference type="InterPro" id="IPR018677">
    <property type="entry name" value="DUF2157"/>
</dbReference>
<dbReference type="Pfam" id="PF09925">
    <property type="entry name" value="DUF2157"/>
    <property type="match status" value="1"/>
</dbReference>